<name>A0A8H3ZUS9_9PEZI</name>
<comment type="caution">
    <text evidence="10">The sequence shown here is derived from an EMBL/GenBank/DDBJ whole genome shotgun (WGS) entry which is preliminary data.</text>
</comment>
<protein>
    <recommendedName>
        <fullName evidence="8">Large ribosomal subunit protein mL67</fullName>
    </recommendedName>
</protein>
<dbReference type="InterPro" id="IPR024629">
    <property type="entry name" value="Ribosomal_mL67"/>
</dbReference>
<reference evidence="10 11" key="1">
    <citation type="submission" date="2019-12" db="EMBL/GenBank/DDBJ databases">
        <title>A genome sequence resource for the geographically widespread anthracnose pathogen Colletotrichum asianum.</title>
        <authorList>
            <person name="Meng Y."/>
        </authorList>
    </citation>
    <scope>NUCLEOTIDE SEQUENCE [LARGE SCALE GENOMIC DNA]</scope>
    <source>
        <strain evidence="10 11">ICMP 18580</strain>
    </source>
</reference>
<organism evidence="10 11">
    <name type="scientific">Colletotrichum asianum</name>
    <dbReference type="NCBI Taxonomy" id="702518"/>
    <lineage>
        <taxon>Eukaryota</taxon>
        <taxon>Fungi</taxon>
        <taxon>Dikarya</taxon>
        <taxon>Ascomycota</taxon>
        <taxon>Pezizomycotina</taxon>
        <taxon>Sordariomycetes</taxon>
        <taxon>Hypocreomycetidae</taxon>
        <taxon>Glomerellales</taxon>
        <taxon>Glomerellaceae</taxon>
        <taxon>Colletotrichum</taxon>
        <taxon>Colletotrichum gloeosporioides species complex</taxon>
    </lineage>
</organism>
<proteinExistence type="inferred from homology"/>
<keyword evidence="7" id="KW-0687">Ribonucleoprotein</keyword>
<dbReference type="GO" id="GO:1990904">
    <property type="term" value="C:ribonucleoprotein complex"/>
    <property type="evidence" value="ECO:0007669"/>
    <property type="project" value="UniProtKB-KW"/>
</dbReference>
<comment type="subcellular location">
    <subcellularLocation>
        <location evidence="1">Mitochondrion</location>
    </subcellularLocation>
</comment>
<keyword evidence="5" id="KW-0496">Mitochondrion</keyword>
<evidence type="ECO:0000256" key="5">
    <source>
        <dbReference type="ARBA" id="ARBA00023128"/>
    </source>
</evidence>
<dbReference type="GO" id="GO:0000150">
    <property type="term" value="F:DNA strand exchange activity"/>
    <property type="evidence" value="ECO:0007669"/>
    <property type="project" value="InterPro"/>
</dbReference>
<feature type="compositionally biased region" description="Basic and acidic residues" evidence="9">
    <location>
        <begin position="338"/>
        <end position="357"/>
    </location>
</feature>
<dbReference type="OrthoDB" id="5333655at2759"/>
<evidence type="ECO:0000256" key="2">
    <source>
        <dbReference type="ARBA" id="ARBA00010741"/>
    </source>
</evidence>
<evidence type="ECO:0000313" key="11">
    <source>
        <dbReference type="Proteomes" id="UP000434172"/>
    </source>
</evidence>
<dbReference type="Proteomes" id="UP000434172">
    <property type="component" value="Unassembled WGS sequence"/>
</dbReference>
<accession>A0A8H3ZUS9</accession>
<dbReference type="GO" id="GO:0005840">
    <property type="term" value="C:ribosome"/>
    <property type="evidence" value="ECO:0007669"/>
    <property type="project" value="UniProtKB-KW"/>
</dbReference>
<gene>
    <name evidence="10" type="ORF">GQ607_005515</name>
</gene>
<feature type="region of interest" description="Disordered" evidence="9">
    <location>
        <begin position="304"/>
        <end position="357"/>
    </location>
</feature>
<evidence type="ECO:0000256" key="6">
    <source>
        <dbReference type="ARBA" id="ARBA00023163"/>
    </source>
</evidence>
<dbReference type="GO" id="GO:0003697">
    <property type="term" value="F:single-stranded DNA binding"/>
    <property type="evidence" value="ECO:0007669"/>
    <property type="project" value="InterPro"/>
</dbReference>
<evidence type="ECO:0000256" key="7">
    <source>
        <dbReference type="ARBA" id="ARBA00023274"/>
    </source>
</evidence>
<dbReference type="PANTHER" id="PTHR28184">
    <property type="entry name" value="MITOCHONDRIAL HOMOLOGOUS RECOMBINATION PROTEIN 1"/>
    <property type="match status" value="1"/>
</dbReference>
<dbReference type="PANTHER" id="PTHR28184:SF1">
    <property type="entry name" value="LARGE RIBOSOMAL SUBUNIT PROTEIN ML67"/>
    <property type="match status" value="1"/>
</dbReference>
<evidence type="ECO:0000256" key="1">
    <source>
        <dbReference type="ARBA" id="ARBA00004173"/>
    </source>
</evidence>
<keyword evidence="4" id="KW-0805">Transcription regulation</keyword>
<dbReference type="AlphaFoldDB" id="A0A8H3ZUS9"/>
<keyword evidence="3" id="KW-0689">Ribosomal protein</keyword>
<keyword evidence="11" id="KW-1185">Reference proteome</keyword>
<dbReference type="GO" id="GO:0005739">
    <property type="term" value="C:mitochondrion"/>
    <property type="evidence" value="ECO:0007669"/>
    <property type="project" value="UniProtKB-SubCell"/>
</dbReference>
<evidence type="ECO:0000313" key="10">
    <source>
        <dbReference type="EMBL" id="KAF0327326.1"/>
    </source>
</evidence>
<feature type="compositionally biased region" description="Basic and acidic residues" evidence="9">
    <location>
        <begin position="304"/>
        <end position="327"/>
    </location>
</feature>
<evidence type="ECO:0000256" key="4">
    <source>
        <dbReference type="ARBA" id="ARBA00023015"/>
    </source>
</evidence>
<comment type="similarity">
    <text evidence="2">Belongs to the mitochondrion-specific ribosomal protein mL67 family.</text>
</comment>
<dbReference type="Pfam" id="PF12829">
    <property type="entry name" value="Mhr1"/>
    <property type="match status" value="1"/>
</dbReference>
<dbReference type="EMBL" id="WOWK01000024">
    <property type="protein sequence ID" value="KAF0327326.1"/>
    <property type="molecule type" value="Genomic_DNA"/>
</dbReference>
<dbReference type="GO" id="GO:0003735">
    <property type="term" value="F:structural constituent of ribosome"/>
    <property type="evidence" value="ECO:0007669"/>
    <property type="project" value="TreeGrafter"/>
</dbReference>
<evidence type="ECO:0000256" key="9">
    <source>
        <dbReference type="SAM" id="MobiDB-lite"/>
    </source>
</evidence>
<evidence type="ECO:0000256" key="8">
    <source>
        <dbReference type="ARBA" id="ARBA00035185"/>
    </source>
</evidence>
<keyword evidence="6" id="KW-0804">Transcription</keyword>
<sequence length="357" mass="41064">MLPATLSNRFSQLSIGVSRTSIRHGHWVPNRQMPQYKLAKFPEGHGEQIWVWSHQLTRQVVYSHSKVMESHRVLRQLPFNGKKLRPAALRKDYWKPMALIQLPKGAGAAGQSVFQKLREFRKMHELCWDDSLRFDVVKTEALSMPPEEGAPRVKERRRVLNKFERGQRLNDQYANSIADMAAALAGKGRGNRLFVRRGDRVKGRLQGRKWLDYRMKLSGQEEKLDELNNNQRLLPVTVTWAVDADRNYASSWSKNVKHKLFDDAVRLLEVYKRQAPAASEKPNNKKPAGKDYIKYRIQEVKDDIPAEFSEGGKAKAADRDRTIREPTESSEQANGKAIGEDRTIPEEKKNEKAESKP</sequence>
<evidence type="ECO:0000256" key="3">
    <source>
        <dbReference type="ARBA" id="ARBA00022980"/>
    </source>
</evidence>